<dbReference type="Gene3D" id="3.30.710.10">
    <property type="entry name" value="Potassium Channel Kv1.1, Chain A"/>
    <property type="match status" value="1"/>
</dbReference>
<comment type="function">
    <text evidence="1">Essential component of the SCF (SKP1-CUL1-F-box protein) E3 ubiquitin ligase complexes, which mediate the ubiquitination and subsequent proteasomal degradation of target proteins.</text>
</comment>
<accession>A0A9N9F257</accession>
<evidence type="ECO:0000313" key="6">
    <source>
        <dbReference type="Proteomes" id="UP000789342"/>
    </source>
</evidence>
<dbReference type="GO" id="GO:0006511">
    <property type="term" value="P:ubiquitin-dependent protein catabolic process"/>
    <property type="evidence" value="ECO:0007669"/>
    <property type="project" value="InterPro"/>
</dbReference>
<proteinExistence type="inferred from homology"/>
<gene>
    <name evidence="5" type="ORF">AMORRO_LOCUS3459</name>
</gene>
<protein>
    <recommendedName>
        <fullName evidence="1">E3 ubiquitin ligase complex SCF subunit</fullName>
    </recommendedName>
</protein>
<name>A0A9N9F257_9GLOM</name>
<dbReference type="InterPro" id="IPR016897">
    <property type="entry name" value="SKP1"/>
</dbReference>
<dbReference type="PANTHER" id="PTHR11165">
    <property type="entry name" value="SKP1"/>
    <property type="match status" value="1"/>
</dbReference>
<comment type="similarity">
    <text evidence="1">Belongs to the SKP1 family.</text>
</comment>
<dbReference type="InterPro" id="IPR016073">
    <property type="entry name" value="Skp1_comp_POZ"/>
</dbReference>
<feature type="domain" description="SKP1 component POZ" evidence="4">
    <location>
        <begin position="16"/>
        <end position="68"/>
    </location>
</feature>
<dbReference type="InterPro" id="IPR016072">
    <property type="entry name" value="Skp1_comp_dimer"/>
</dbReference>
<organism evidence="5 6">
    <name type="scientific">Acaulospora morrowiae</name>
    <dbReference type="NCBI Taxonomy" id="94023"/>
    <lineage>
        <taxon>Eukaryota</taxon>
        <taxon>Fungi</taxon>
        <taxon>Fungi incertae sedis</taxon>
        <taxon>Mucoromycota</taxon>
        <taxon>Glomeromycotina</taxon>
        <taxon>Glomeromycetes</taxon>
        <taxon>Diversisporales</taxon>
        <taxon>Acaulosporaceae</taxon>
        <taxon>Acaulospora</taxon>
    </lineage>
</organism>
<evidence type="ECO:0000259" key="4">
    <source>
        <dbReference type="Pfam" id="PF03931"/>
    </source>
</evidence>
<keyword evidence="6" id="KW-1185">Reference proteome</keyword>
<comment type="subunit">
    <text evidence="1">Component of the SCF (SKP1-CUL1-F-box protein) E3 ubiquitin ligase complexes.</text>
</comment>
<feature type="region of interest" description="Disordered" evidence="2">
    <location>
        <begin position="101"/>
        <end position="120"/>
    </location>
</feature>
<comment type="pathway">
    <text evidence="1">Protein modification; protein ubiquitination.</text>
</comment>
<dbReference type="PIRSF" id="PIRSF028729">
    <property type="entry name" value="E3_ubiquit_lig_SCF_Skp"/>
    <property type="match status" value="1"/>
</dbReference>
<feature type="domain" description="SKP1 component dimerisation" evidence="3">
    <location>
        <begin position="70"/>
        <end position="117"/>
    </location>
</feature>
<dbReference type="Pfam" id="PF03931">
    <property type="entry name" value="Skp1_POZ"/>
    <property type="match status" value="1"/>
</dbReference>
<comment type="caution">
    <text evidence="5">The sequence shown here is derived from an EMBL/GenBank/DDBJ whole genome shotgun (WGS) entry which is preliminary data.</text>
</comment>
<dbReference type="AlphaFoldDB" id="A0A9N9F257"/>
<keyword evidence="1" id="KW-0833">Ubl conjugation pathway</keyword>
<dbReference type="Proteomes" id="UP000789342">
    <property type="component" value="Unassembled WGS sequence"/>
</dbReference>
<dbReference type="InterPro" id="IPR011333">
    <property type="entry name" value="SKP1/BTB/POZ_sf"/>
</dbReference>
<evidence type="ECO:0000259" key="3">
    <source>
        <dbReference type="Pfam" id="PF01466"/>
    </source>
</evidence>
<evidence type="ECO:0000256" key="2">
    <source>
        <dbReference type="SAM" id="MobiDB-lite"/>
    </source>
</evidence>
<evidence type="ECO:0000313" key="5">
    <source>
        <dbReference type="EMBL" id="CAG8505383.1"/>
    </source>
</evidence>
<dbReference type="EMBL" id="CAJVPV010001694">
    <property type="protein sequence ID" value="CAG8505383.1"/>
    <property type="molecule type" value="Genomic_DNA"/>
</dbReference>
<dbReference type="OrthoDB" id="2342932at2759"/>
<feature type="compositionally biased region" description="Basic and acidic residues" evidence="2">
    <location>
        <begin position="109"/>
        <end position="120"/>
    </location>
</feature>
<dbReference type="SUPFAM" id="SSF81382">
    <property type="entry name" value="Skp1 dimerisation domain-like"/>
    <property type="match status" value="1"/>
</dbReference>
<dbReference type="SUPFAM" id="SSF54695">
    <property type="entry name" value="POZ domain"/>
    <property type="match status" value="1"/>
</dbReference>
<dbReference type="Pfam" id="PF01466">
    <property type="entry name" value="Skp1"/>
    <property type="match status" value="1"/>
</dbReference>
<reference evidence="5" key="1">
    <citation type="submission" date="2021-06" db="EMBL/GenBank/DDBJ databases">
        <authorList>
            <person name="Kallberg Y."/>
            <person name="Tangrot J."/>
            <person name="Rosling A."/>
        </authorList>
    </citation>
    <scope>NUCLEOTIDE SEQUENCE</scope>
    <source>
        <strain evidence="5">CL551</strain>
    </source>
</reference>
<sequence>MNNDTDPVEIENMNVTVVIKDNVEFKVEMPVARVLLGGLFGDVGETKQLIPLPNIDEKIFRKAANYLEIKKLLDYGCKTVANMIKGKSPEEIRSTFSLTGEFSPEEEEAIRRENEWASDS</sequence>
<dbReference type="InterPro" id="IPR036296">
    <property type="entry name" value="SKP1-like_dim_sf"/>
</dbReference>
<evidence type="ECO:0000256" key="1">
    <source>
        <dbReference type="PIRNR" id="PIRNR028729"/>
    </source>
</evidence>